<dbReference type="STRING" id="334819.W7N1P7"/>
<dbReference type="eggNOG" id="ENOG502RMCR">
    <property type="taxonomic scope" value="Eukaryota"/>
</dbReference>
<dbReference type="EMBL" id="DS022260">
    <property type="protein sequence ID" value="EWG54039.1"/>
    <property type="molecule type" value="Genomic_DNA"/>
</dbReference>
<dbReference type="KEGG" id="fvr:FVEG_12342"/>
<dbReference type="EMBL" id="CM000581">
    <property type="protein sequence ID" value="EWG54039.1"/>
    <property type="molecule type" value="Genomic_DNA"/>
</dbReference>
<organism evidence="1 2">
    <name type="scientific">Gibberella moniliformis (strain M3125 / FGSC 7600)</name>
    <name type="common">Maize ear and stalk rot fungus</name>
    <name type="synonym">Fusarium verticillioides</name>
    <dbReference type="NCBI Taxonomy" id="334819"/>
    <lineage>
        <taxon>Eukaryota</taxon>
        <taxon>Fungi</taxon>
        <taxon>Dikarya</taxon>
        <taxon>Ascomycota</taxon>
        <taxon>Pezizomycotina</taxon>
        <taxon>Sordariomycetes</taxon>
        <taxon>Hypocreomycetidae</taxon>
        <taxon>Hypocreales</taxon>
        <taxon>Nectriaceae</taxon>
        <taxon>Fusarium</taxon>
        <taxon>Fusarium fujikuroi species complex</taxon>
    </lineage>
</organism>
<gene>
    <name evidence="1" type="ORF">FVEG_12342</name>
</gene>
<dbReference type="GeneID" id="30069791"/>
<accession>W7N1P7</accession>
<dbReference type="RefSeq" id="XP_018760230.1">
    <property type="nucleotide sequence ID" value="XM_018901690.1"/>
</dbReference>
<evidence type="ECO:0000313" key="2">
    <source>
        <dbReference type="Proteomes" id="UP000009096"/>
    </source>
</evidence>
<protein>
    <submittedName>
        <fullName evidence="1">Uncharacterized protein</fullName>
    </submittedName>
</protein>
<evidence type="ECO:0000313" key="1">
    <source>
        <dbReference type="EMBL" id="EWG54039.1"/>
    </source>
</evidence>
<dbReference type="OrthoDB" id="5427059at2759"/>
<reference evidence="1 2" key="1">
    <citation type="journal article" date="2010" name="Nature">
        <title>Comparative genomics reveals mobile pathogenicity chromosomes in Fusarium.</title>
        <authorList>
            <person name="Ma L.J."/>
            <person name="van der Does H.C."/>
            <person name="Borkovich K.A."/>
            <person name="Coleman J.J."/>
            <person name="Daboussi M.J."/>
            <person name="Di Pietro A."/>
            <person name="Dufresne M."/>
            <person name="Freitag M."/>
            <person name="Grabherr M."/>
            <person name="Henrissat B."/>
            <person name="Houterman P.M."/>
            <person name="Kang S."/>
            <person name="Shim W.B."/>
            <person name="Woloshuk C."/>
            <person name="Xie X."/>
            <person name="Xu J.R."/>
            <person name="Antoniw J."/>
            <person name="Baker S.E."/>
            <person name="Bluhm B.H."/>
            <person name="Breakspear A."/>
            <person name="Brown D.W."/>
            <person name="Butchko R.A."/>
            <person name="Chapman S."/>
            <person name="Coulson R."/>
            <person name="Coutinho P.M."/>
            <person name="Danchin E.G."/>
            <person name="Diener A."/>
            <person name="Gale L.R."/>
            <person name="Gardiner D.M."/>
            <person name="Goff S."/>
            <person name="Hammond-Kosack K.E."/>
            <person name="Hilburn K."/>
            <person name="Hua-Van A."/>
            <person name="Jonkers W."/>
            <person name="Kazan K."/>
            <person name="Kodira C.D."/>
            <person name="Koehrsen M."/>
            <person name="Kumar L."/>
            <person name="Lee Y.H."/>
            <person name="Li L."/>
            <person name="Manners J.M."/>
            <person name="Miranda-Saavedra D."/>
            <person name="Mukherjee M."/>
            <person name="Park G."/>
            <person name="Park J."/>
            <person name="Park S.Y."/>
            <person name="Proctor R.H."/>
            <person name="Regev A."/>
            <person name="Ruiz-Roldan M.C."/>
            <person name="Sain D."/>
            <person name="Sakthikumar S."/>
            <person name="Sykes S."/>
            <person name="Schwartz D.C."/>
            <person name="Turgeon B.G."/>
            <person name="Wapinski I."/>
            <person name="Yoder O."/>
            <person name="Young S."/>
            <person name="Zeng Q."/>
            <person name="Zhou S."/>
            <person name="Galagan J."/>
            <person name="Cuomo C.A."/>
            <person name="Kistler H.C."/>
            <person name="Rep M."/>
        </authorList>
    </citation>
    <scope>NUCLEOTIDE SEQUENCE [LARGE SCALE GENOMIC DNA]</scope>
    <source>
        <strain evidence="2">M3125 / FGSC 7600</strain>
    </source>
</reference>
<keyword evidence="2" id="KW-1185">Reference proteome</keyword>
<sequence>MASNSSSPLLFAPLHVVGYILEHLDSFEQLGQAISSHRIFYNAFKEYPRCVAQAVITTQIPEKVLLYALLSVETNRITPGDFQTLKEIIARFYPINGYGGDRPANVSYYQDEVSEAALASPALLLNKLSWSEYVSLIQDYEAVLLLGQAMAQECVAKLGSFGITRTGPLTAEERFRLDRSFYLFQAICNTFCTEAWPNGGWIYNQKDYLVPHEDWRDEYAAEVLSCCFSPWVNHQVQSVYRFLESNIVTAFRYIAENDVGYAGWKLRHSSVFQDCLRHDELFTRGLCFHANVKQAEDYETRSKLLKPPSNPDWRWDVDRLSEVFRSLTYPSNAIVQLLQSSDMRVGELGDSLGFLQGTQDGEFDNLESQSCRSWKYAYRHCDFNGYGLTTYTSWLLECAYVMWDLHGTSDSLLSERLNVMMMANFPPEAEMCDEEYNEFIRSRTQREQIYSRGGEGWWPTKGVDFSRVTRLTDQDKEELLSEWRENGWVEPLKRKRSGSSSSCSSVQSTVIVSRRYT</sequence>
<dbReference type="AlphaFoldDB" id="W7N1P7"/>
<dbReference type="Proteomes" id="UP000009096">
    <property type="component" value="Chromosome 4"/>
</dbReference>
<name>W7N1P7_GIBM7</name>
<proteinExistence type="predicted"/>
<dbReference type="VEuPathDB" id="FungiDB:FVEG_12342"/>